<dbReference type="Proteomes" id="UP001499987">
    <property type="component" value="Unassembled WGS sequence"/>
</dbReference>
<evidence type="ECO:0000313" key="2">
    <source>
        <dbReference type="Proteomes" id="UP001499987"/>
    </source>
</evidence>
<comment type="caution">
    <text evidence="1">The sequence shown here is derived from an EMBL/GenBank/DDBJ whole genome shotgun (WGS) entry which is preliminary data.</text>
</comment>
<dbReference type="EMBL" id="BAAALD010000091">
    <property type="protein sequence ID" value="GAA1114260.1"/>
    <property type="molecule type" value="Genomic_DNA"/>
</dbReference>
<proteinExistence type="predicted"/>
<protein>
    <submittedName>
        <fullName evidence="1">Uncharacterized protein</fullName>
    </submittedName>
</protein>
<evidence type="ECO:0000313" key="1">
    <source>
        <dbReference type="EMBL" id="GAA1114260.1"/>
    </source>
</evidence>
<sequence length="54" mass="5384">MIKRLEDLPAGVIGFETGGTLSAEDYRDVLLPALTGAAEAGRCGASSSSPSSTG</sequence>
<name>A0ABN1U2S8_9ACTN</name>
<gene>
    <name evidence="1" type="ORF">GCM10009663_63640</name>
</gene>
<keyword evidence="2" id="KW-1185">Reference proteome</keyword>
<accession>A0ABN1U2S8</accession>
<reference evidence="1 2" key="1">
    <citation type="journal article" date="2019" name="Int. J. Syst. Evol. Microbiol.">
        <title>The Global Catalogue of Microorganisms (GCM) 10K type strain sequencing project: providing services to taxonomists for standard genome sequencing and annotation.</title>
        <authorList>
            <consortium name="The Broad Institute Genomics Platform"/>
            <consortium name="The Broad Institute Genome Sequencing Center for Infectious Disease"/>
            <person name="Wu L."/>
            <person name="Ma J."/>
        </authorList>
    </citation>
    <scope>NUCLEOTIDE SEQUENCE [LARGE SCALE GENOMIC DNA]</scope>
    <source>
        <strain evidence="1 2">JCM 13002</strain>
    </source>
</reference>
<organism evidence="1 2">
    <name type="scientific">Kitasatospora arboriphila</name>
    <dbReference type="NCBI Taxonomy" id="258052"/>
    <lineage>
        <taxon>Bacteria</taxon>
        <taxon>Bacillati</taxon>
        <taxon>Actinomycetota</taxon>
        <taxon>Actinomycetes</taxon>
        <taxon>Kitasatosporales</taxon>
        <taxon>Streptomycetaceae</taxon>
        <taxon>Kitasatospora</taxon>
    </lineage>
</organism>